<reference evidence="1" key="1">
    <citation type="submission" date="2021-07" db="EMBL/GenBank/DDBJ databases">
        <title>Pseudohoeflea marina sp. nov. a polyhydroxyalcanoate-producing bacterium.</title>
        <authorList>
            <person name="Zheng W."/>
            <person name="Yu S."/>
            <person name="Huang Y."/>
        </authorList>
    </citation>
    <scope>NUCLEOTIDE SEQUENCE</scope>
    <source>
        <strain evidence="1">DP4N28-3</strain>
    </source>
</reference>
<dbReference type="RefSeq" id="WP_219203119.1">
    <property type="nucleotide sequence ID" value="NZ_JAHWQX010000004.1"/>
</dbReference>
<dbReference type="Proteomes" id="UP001430804">
    <property type="component" value="Unassembled WGS sequence"/>
</dbReference>
<protein>
    <submittedName>
        <fullName evidence="1">Uncharacterized protein</fullName>
    </submittedName>
</protein>
<evidence type="ECO:0000313" key="1">
    <source>
        <dbReference type="EMBL" id="MBW3098809.1"/>
    </source>
</evidence>
<dbReference type="EMBL" id="JAHWQX010000004">
    <property type="protein sequence ID" value="MBW3098809.1"/>
    <property type="molecule type" value="Genomic_DNA"/>
</dbReference>
<evidence type="ECO:0000313" key="2">
    <source>
        <dbReference type="Proteomes" id="UP001430804"/>
    </source>
</evidence>
<comment type="caution">
    <text evidence="1">The sequence shown here is derived from an EMBL/GenBank/DDBJ whole genome shotgun (WGS) entry which is preliminary data.</text>
</comment>
<name>A0ABS6WS79_9HYPH</name>
<gene>
    <name evidence="1" type="ORF">KY465_16110</name>
</gene>
<organism evidence="1 2">
    <name type="scientific">Pseudohoeflea coraliihabitans</name>
    <dbReference type="NCBI Taxonomy" id="2860393"/>
    <lineage>
        <taxon>Bacteria</taxon>
        <taxon>Pseudomonadati</taxon>
        <taxon>Pseudomonadota</taxon>
        <taxon>Alphaproteobacteria</taxon>
        <taxon>Hyphomicrobiales</taxon>
        <taxon>Rhizobiaceae</taxon>
        <taxon>Pseudohoeflea</taxon>
    </lineage>
</organism>
<keyword evidence="2" id="KW-1185">Reference proteome</keyword>
<sequence>MDPFERGRAQNVWCGGISSAQNRGKTKKEGGGGPVAAAVAAAAIVIP</sequence>
<proteinExistence type="predicted"/>
<accession>A0ABS6WS79</accession>